<dbReference type="EMBL" id="JXUW01000006">
    <property type="protein sequence ID" value="KJE77318.1"/>
    <property type="molecule type" value="Genomic_DNA"/>
</dbReference>
<name>A0A0D8FVK5_9ACTN</name>
<organism evidence="1 2">
    <name type="scientific">Ferrimicrobium acidiphilum DSM 19497</name>
    <dbReference type="NCBI Taxonomy" id="1121877"/>
    <lineage>
        <taxon>Bacteria</taxon>
        <taxon>Bacillati</taxon>
        <taxon>Actinomycetota</taxon>
        <taxon>Acidimicrobiia</taxon>
        <taxon>Acidimicrobiales</taxon>
        <taxon>Acidimicrobiaceae</taxon>
        <taxon>Ferrimicrobium</taxon>
    </lineage>
</organism>
<comment type="caution">
    <text evidence="1">The sequence shown here is derived from an EMBL/GenBank/DDBJ whole genome shotgun (WGS) entry which is preliminary data.</text>
</comment>
<evidence type="ECO:0000313" key="2">
    <source>
        <dbReference type="Proteomes" id="UP000032336"/>
    </source>
</evidence>
<evidence type="ECO:0000313" key="1">
    <source>
        <dbReference type="EMBL" id="KJE77318.1"/>
    </source>
</evidence>
<dbReference type="AlphaFoldDB" id="A0A0D8FVK5"/>
<gene>
    <name evidence="1" type="ORF">FEAC_10330</name>
</gene>
<protein>
    <submittedName>
        <fullName evidence="1">Uncharacterized protein</fullName>
    </submittedName>
</protein>
<proteinExistence type="predicted"/>
<dbReference type="Proteomes" id="UP000032336">
    <property type="component" value="Unassembled WGS sequence"/>
</dbReference>
<reference evidence="1 2" key="1">
    <citation type="submission" date="2015-01" db="EMBL/GenBank/DDBJ databases">
        <title>Draft genome of the acidophilic iron oxidizer Ferrimicrobium acidiphilum strain T23.</title>
        <authorList>
            <person name="Poehlein A."/>
            <person name="Eisen S."/>
            <person name="Schloemann M."/>
            <person name="Johnson B.D."/>
            <person name="Daniel R."/>
            <person name="Muehling M."/>
        </authorList>
    </citation>
    <scope>NUCLEOTIDE SEQUENCE [LARGE SCALE GENOMIC DNA]</scope>
    <source>
        <strain evidence="1 2">T23</strain>
    </source>
</reference>
<sequence>MFAITDLVNPENEEVIKTVGIELFSDDSFTDRSYRTPGDSEQFCHRGLIHLGTCPSYQVFEVPRKPRLPNWSGKWYCLSDHPVGWTPESSQLAREPRLVNPDVEVSPSGVERSRVITGPGRIGALRAYQPRSGKPELYQQFVWTN</sequence>
<accession>A0A0D8FVK5</accession>
<keyword evidence="2" id="KW-1185">Reference proteome</keyword>